<dbReference type="Gene3D" id="1.20.140.10">
    <property type="entry name" value="Butyryl-CoA Dehydrogenase, subunit A, domain 3"/>
    <property type="match status" value="1"/>
</dbReference>
<dbReference type="PROSITE" id="PS00072">
    <property type="entry name" value="ACYL_COA_DH_1"/>
    <property type="match status" value="1"/>
</dbReference>
<sequence>MDLVLDDEHRAIARTVRDFVTRELIPLEPELLRRERAGERQLTRDELADLRERARRSGLWGVGTPPEYGGAGLDPVAQALVRIELCRTFVPFTFGGSADNILFAATGDQIDTYLRPTLSGERVSCFALTEPGAGSDLSGLRTTARRVDGGWVIDGEKTFISRGADADFAMVFAVTGPRTSTSSGVTCFLVDRDRGWTSTPIPMMSSWEAATLRFDGVRVGDEHVLGEVGRGFELAMRWIGQGRWLVPCRAIGAAQRLLGMAVEYANTRTTWGAPLADRQAIQWMIADSAVELESVRMLTLRAAWLAGTGADTRYASAIAKLSGAAMANAVVDRVLQIHGGMGYTRELPIERWYRELRVLRIFEGTDEIQRRTIARGVLRGDLDVDPVGW</sequence>
<dbReference type="SUPFAM" id="SSF47203">
    <property type="entry name" value="Acyl-CoA dehydrogenase C-terminal domain-like"/>
    <property type="match status" value="1"/>
</dbReference>
<dbReference type="InterPro" id="IPR046373">
    <property type="entry name" value="Acyl-CoA_Oxase/DH_mid-dom_sf"/>
</dbReference>
<dbReference type="AlphaFoldDB" id="A0A1M6XZ21"/>
<evidence type="ECO:0000313" key="11">
    <source>
        <dbReference type="EMBL" id="SHL11224.1"/>
    </source>
</evidence>
<evidence type="ECO:0000259" key="10">
    <source>
        <dbReference type="Pfam" id="PF02771"/>
    </source>
</evidence>
<dbReference type="InterPro" id="IPR006091">
    <property type="entry name" value="Acyl-CoA_Oxase/DH_mid-dom"/>
</dbReference>
<dbReference type="STRING" id="1848.SAMN05443637_11891"/>
<dbReference type="Gene3D" id="2.40.110.10">
    <property type="entry name" value="Butyryl-CoA Dehydrogenase, subunit A, domain 2"/>
    <property type="match status" value="1"/>
</dbReference>
<keyword evidence="6 7" id="KW-0560">Oxidoreductase</keyword>
<dbReference type="Pfam" id="PF00441">
    <property type="entry name" value="Acyl-CoA_dh_1"/>
    <property type="match status" value="1"/>
</dbReference>
<dbReference type="InterPro" id="IPR009100">
    <property type="entry name" value="AcylCoA_DH/oxidase_NM_dom_sf"/>
</dbReference>
<evidence type="ECO:0000256" key="3">
    <source>
        <dbReference type="ARBA" id="ARBA00019125"/>
    </source>
</evidence>
<dbReference type="PANTHER" id="PTHR48083">
    <property type="entry name" value="MEDIUM-CHAIN SPECIFIC ACYL-COA DEHYDROGENASE, MITOCHONDRIAL-RELATED"/>
    <property type="match status" value="1"/>
</dbReference>
<comment type="similarity">
    <text evidence="2 7">Belongs to the acyl-CoA dehydrogenase family.</text>
</comment>
<evidence type="ECO:0000256" key="1">
    <source>
        <dbReference type="ARBA" id="ARBA00001974"/>
    </source>
</evidence>
<reference evidence="11 12" key="1">
    <citation type="submission" date="2016-11" db="EMBL/GenBank/DDBJ databases">
        <authorList>
            <person name="Jaros S."/>
            <person name="Januszkiewicz K."/>
            <person name="Wedrychowicz H."/>
        </authorList>
    </citation>
    <scope>NUCLEOTIDE SEQUENCE [LARGE SCALE GENOMIC DNA]</scope>
    <source>
        <strain evidence="11 12">DSM 43832</strain>
    </source>
</reference>
<dbReference type="GO" id="GO:0003995">
    <property type="term" value="F:acyl-CoA dehydrogenase activity"/>
    <property type="evidence" value="ECO:0007669"/>
    <property type="project" value="InterPro"/>
</dbReference>
<dbReference type="CDD" id="cd00567">
    <property type="entry name" value="ACAD"/>
    <property type="match status" value="1"/>
</dbReference>
<dbReference type="InterPro" id="IPR013786">
    <property type="entry name" value="AcylCoA_DH/ox_N"/>
</dbReference>
<dbReference type="PANTHER" id="PTHR48083:SF2">
    <property type="entry name" value="MEDIUM-CHAIN SPECIFIC ACYL-COA DEHYDROGENASE, MITOCHONDRIAL"/>
    <property type="match status" value="1"/>
</dbReference>
<feature type="domain" description="Acyl-CoA dehydrogenase/oxidase C-terminal" evidence="8">
    <location>
        <begin position="229"/>
        <end position="378"/>
    </location>
</feature>
<dbReference type="Proteomes" id="UP000184363">
    <property type="component" value="Unassembled WGS sequence"/>
</dbReference>
<protein>
    <recommendedName>
        <fullName evidence="3">Medium-chain specific acyl-CoA dehydrogenase, mitochondrial</fullName>
    </recommendedName>
</protein>
<dbReference type="InterPro" id="IPR036250">
    <property type="entry name" value="AcylCo_DH-like_C"/>
</dbReference>
<comment type="cofactor">
    <cofactor evidence="1 7">
        <name>FAD</name>
        <dbReference type="ChEBI" id="CHEBI:57692"/>
    </cofactor>
</comment>
<dbReference type="Pfam" id="PF02770">
    <property type="entry name" value="Acyl-CoA_dh_M"/>
    <property type="match status" value="1"/>
</dbReference>
<evidence type="ECO:0000256" key="7">
    <source>
        <dbReference type="RuleBase" id="RU362125"/>
    </source>
</evidence>
<keyword evidence="4 7" id="KW-0285">Flavoprotein</keyword>
<name>A0A1M6XZ21_PSETH</name>
<dbReference type="Pfam" id="PF02771">
    <property type="entry name" value="Acyl-CoA_dh_N"/>
    <property type="match status" value="1"/>
</dbReference>
<dbReference type="GO" id="GO:0050660">
    <property type="term" value="F:flavin adenine dinucleotide binding"/>
    <property type="evidence" value="ECO:0007669"/>
    <property type="project" value="InterPro"/>
</dbReference>
<gene>
    <name evidence="11" type="ORF">SAMN05443637_11891</name>
</gene>
<dbReference type="InterPro" id="IPR006089">
    <property type="entry name" value="Acyl-CoA_DH_CS"/>
</dbReference>
<evidence type="ECO:0000256" key="2">
    <source>
        <dbReference type="ARBA" id="ARBA00009347"/>
    </source>
</evidence>
<evidence type="ECO:0000259" key="9">
    <source>
        <dbReference type="Pfam" id="PF02770"/>
    </source>
</evidence>
<organism evidence="11 12">
    <name type="scientific">Pseudonocardia thermophila</name>
    <dbReference type="NCBI Taxonomy" id="1848"/>
    <lineage>
        <taxon>Bacteria</taxon>
        <taxon>Bacillati</taxon>
        <taxon>Actinomycetota</taxon>
        <taxon>Actinomycetes</taxon>
        <taxon>Pseudonocardiales</taxon>
        <taxon>Pseudonocardiaceae</taxon>
        <taxon>Pseudonocardia</taxon>
    </lineage>
</organism>
<evidence type="ECO:0000256" key="6">
    <source>
        <dbReference type="ARBA" id="ARBA00023002"/>
    </source>
</evidence>
<dbReference type="SUPFAM" id="SSF56645">
    <property type="entry name" value="Acyl-CoA dehydrogenase NM domain-like"/>
    <property type="match status" value="1"/>
</dbReference>
<dbReference type="PROSITE" id="PS00073">
    <property type="entry name" value="ACYL_COA_DH_2"/>
    <property type="match status" value="1"/>
</dbReference>
<dbReference type="RefSeq" id="WP_073459053.1">
    <property type="nucleotide sequence ID" value="NZ_CALGVN010000037.1"/>
</dbReference>
<dbReference type="OrthoDB" id="8876745at2"/>
<dbReference type="InterPro" id="IPR050741">
    <property type="entry name" value="Acyl-CoA_dehydrogenase"/>
</dbReference>
<dbReference type="Gene3D" id="1.10.540.10">
    <property type="entry name" value="Acyl-CoA dehydrogenase/oxidase, N-terminal domain"/>
    <property type="match status" value="1"/>
</dbReference>
<dbReference type="EMBL" id="FRAP01000018">
    <property type="protein sequence ID" value="SHL11224.1"/>
    <property type="molecule type" value="Genomic_DNA"/>
</dbReference>
<evidence type="ECO:0000259" key="8">
    <source>
        <dbReference type="Pfam" id="PF00441"/>
    </source>
</evidence>
<feature type="domain" description="Acyl-CoA oxidase/dehydrogenase middle" evidence="9">
    <location>
        <begin position="125"/>
        <end position="202"/>
    </location>
</feature>
<dbReference type="FunFam" id="1.20.140.10:FF:000001">
    <property type="entry name" value="Acyl-CoA dehydrogenase"/>
    <property type="match status" value="1"/>
</dbReference>
<keyword evidence="12" id="KW-1185">Reference proteome</keyword>
<proteinExistence type="inferred from homology"/>
<dbReference type="InterPro" id="IPR037069">
    <property type="entry name" value="AcylCoA_DH/ox_N_sf"/>
</dbReference>
<evidence type="ECO:0000313" key="12">
    <source>
        <dbReference type="Proteomes" id="UP000184363"/>
    </source>
</evidence>
<keyword evidence="5 7" id="KW-0274">FAD</keyword>
<evidence type="ECO:0000256" key="4">
    <source>
        <dbReference type="ARBA" id="ARBA00022630"/>
    </source>
</evidence>
<feature type="domain" description="Acyl-CoA dehydrogenase/oxidase N-terminal" evidence="10">
    <location>
        <begin position="7"/>
        <end position="121"/>
    </location>
</feature>
<dbReference type="InterPro" id="IPR009075">
    <property type="entry name" value="AcylCo_DH/oxidase_C"/>
</dbReference>
<dbReference type="GO" id="GO:0033539">
    <property type="term" value="P:fatty acid beta-oxidation using acyl-CoA dehydrogenase"/>
    <property type="evidence" value="ECO:0007669"/>
    <property type="project" value="TreeGrafter"/>
</dbReference>
<dbReference type="GO" id="GO:0005737">
    <property type="term" value="C:cytoplasm"/>
    <property type="evidence" value="ECO:0007669"/>
    <property type="project" value="TreeGrafter"/>
</dbReference>
<accession>A0A1M6XZ21</accession>
<evidence type="ECO:0000256" key="5">
    <source>
        <dbReference type="ARBA" id="ARBA00022827"/>
    </source>
</evidence>